<keyword evidence="4" id="KW-0813">Transport</keyword>
<sequence>MTTHQSLEQLASGALPTLGGGDSMQPSWSRSLHELAAANKSFLGNNNPQQLNTSAQLLLGDRTDFGSLVASLESTTPAPLTQDAFQSLDANRRQQRDSAIERILQRERENTNRQLEKQLEQQLEDDWKREREWWLKELVGSRNLVDASSSLGMRQADRKLEATFQSVSGPSHNFITEGLKQPLDAVAVQKHLQLLRSITATTNLQDVIAGYQNMTSSDSTGYAIAWQLFGNMIPNLSSPFHGALGSLLHFCKQYQDVIRNRVASANLAGQNPVTDRNYGTGMGGTMATYVKLEYGADASTWHILYYCLRCGDFGAAKTVLDVARANHDHFPEQDVIQNVVYQIAQRQAQATCIWEMGTPTVSPNDRALIEDLHDKAQNLESKNIFKIGVLALLSGQNLPDGSYSTIEDYLFGHLWLALQQEDPTSQIKLIGKSIKKYGPEYFQADSNGGWGYALPLLASQQFKTALVFLAEAGGSTGLLQATHLGLVLASKGLSIADLGEQEGSSPSLLTALLTKYASLLEVDSNSGPAASLEYLLKIPKKEKGRHEIASLIVRQTHLVDHFGGILTQEGARKNALLDKYMSRDEASLILAESANMFKRQHHDRTKAELAAKLFMLSGRYGSLLVLLNELISPTEDGNPEKLFWAQQSQMFHSTYLTSRTLVVESLEREGNLGLIQVNQQLTAIRNFFDNIRGGRFQEAFQIASSLNLLPLTQDQMNEKESRYKNLDPSLKAAMPPLICGTMECLFGMHRKIKSESRGINATVEERLRELQMMARFIYVFAGLVNMPSSTKDFIQQKRNHML</sequence>
<evidence type="ECO:0000256" key="2">
    <source>
        <dbReference type="ARBA" id="ARBA00010186"/>
    </source>
</evidence>
<feature type="region of interest" description="Disordered" evidence="5">
    <location>
        <begin position="1"/>
        <end position="27"/>
    </location>
</feature>
<keyword evidence="7" id="KW-1185">Reference proteome</keyword>
<evidence type="ECO:0000256" key="3">
    <source>
        <dbReference type="ARBA" id="ARBA00023242"/>
    </source>
</evidence>
<keyword evidence="4" id="KW-0653">Protein transport</keyword>
<dbReference type="EMBL" id="CAKOGP040002424">
    <property type="protein sequence ID" value="CAJ1969478.1"/>
    <property type="molecule type" value="Genomic_DNA"/>
</dbReference>
<keyword evidence="4" id="KW-0906">Nuclear pore complex</keyword>
<evidence type="ECO:0000256" key="5">
    <source>
        <dbReference type="SAM" id="MobiDB-lite"/>
    </source>
</evidence>
<comment type="subcellular location">
    <subcellularLocation>
        <location evidence="1">Nucleus envelope</location>
    </subcellularLocation>
    <subcellularLocation>
        <location evidence="4">Nucleus</location>
        <location evidence="4">Nuclear pore complex</location>
    </subcellularLocation>
</comment>
<protein>
    <recommendedName>
        <fullName evidence="4">Nuclear pore protein</fullName>
    </recommendedName>
</protein>
<keyword evidence="4" id="KW-0472">Membrane</keyword>
<keyword evidence="3 4" id="KW-0539">Nucleus</keyword>
<dbReference type="GO" id="GO:0006606">
    <property type="term" value="P:protein import into nucleus"/>
    <property type="evidence" value="ECO:0007669"/>
    <property type="project" value="TreeGrafter"/>
</dbReference>
<keyword evidence="4" id="KW-0811">Translocation</keyword>
<dbReference type="GO" id="GO:0016973">
    <property type="term" value="P:poly(A)+ mRNA export from nucleus"/>
    <property type="evidence" value="ECO:0007669"/>
    <property type="project" value="TreeGrafter"/>
</dbReference>
<organism evidence="6 7">
    <name type="scientific">Cylindrotheca closterium</name>
    <dbReference type="NCBI Taxonomy" id="2856"/>
    <lineage>
        <taxon>Eukaryota</taxon>
        <taxon>Sar</taxon>
        <taxon>Stramenopiles</taxon>
        <taxon>Ochrophyta</taxon>
        <taxon>Bacillariophyta</taxon>
        <taxon>Bacillariophyceae</taxon>
        <taxon>Bacillariophycidae</taxon>
        <taxon>Bacillariales</taxon>
        <taxon>Bacillariaceae</taxon>
        <taxon>Cylindrotheca</taxon>
    </lineage>
</organism>
<proteinExistence type="inferred from homology"/>
<evidence type="ECO:0000313" key="7">
    <source>
        <dbReference type="Proteomes" id="UP001295423"/>
    </source>
</evidence>
<dbReference type="GO" id="GO:0017056">
    <property type="term" value="F:structural constituent of nuclear pore"/>
    <property type="evidence" value="ECO:0007669"/>
    <property type="project" value="InterPro"/>
</dbReference>
<reference evidence="6" key="1">
    <citation type="submission" date="2023-08" db="EMBL/GenBank/DDBJ databases">
        <authorList>
            <person name="Audoor S."/>
            <person name="Bilcke G."/>
        </authorList>
    </citation>
    <scope>NUCLEOTIDE SEQUENCE</scope>
</reference>
<dbReference type="GO" id="GO:0005643">
    <property type="term" value="C:nuclear pore"/>
    <property type="evidence" value="ECO:0007669"/>
    <property type="project" value="UniProtKB-SubCell"/>
</dbReference>
<evidence type="ECO:0000313" key="6">
    <source>
        <dbReference type="EMBL" id="CAJ1969478.1"/>
    </source>
</evidence>
<dbReference type="InterPro" id="IPR007231">
    <property type="entry name" value="Nucleoporin_int_Nup93/Nic96"/>
</dbReference>
<comment type="caution">
    <text evidence="6">The sequence shown here is derived from an EMBL/GenBank/DDBJ whole genome shotgun (WGS) entry which is preliminary data.</text>
</comment>
<dbReference type="PANTHER" id="PTHR11225">
    <property type="entry name" value="NUCLEAR PORE COMPLEX PROTEIN NUP93 NUCLEOPORIN NUP93 DEAD EYE PROTEIN"/>
    <property type="match status" value="1"/>
</dbReference>
<dbReference type="PANTHER" id="PTHR11225:SF4">
    <property type="entry name" value="NUCLEAR PORE COMPLEX PROTEIN NUP93"/>
    <property type="match status" value="1"/>
</dbReference>
<dbReference type="Proteomes" id="UP001295423">
    <property type="component" value="Unassembled WGS sequence"/>
</dbReference>
<accession>A0AAD2GDA6</accession>
<name>A0AAD2GDA6_9STRA</name>
<keyword evidence="4" id="KW-0509">mRNA transport</keyword>
<gene>
    <name evidence="6" type="ORF">CYCCA115_LOCUS23729</name>
</gene>
<comment type="similarity">
    <text evidence="2 4">Belongs to the nucleoporin interacting component (NIC) family.</text>
</comment>
<evidence type="ECO:0000256" key="1">
    <source>
        <dbReference type="ARBA" id="ARBA00004259"/>
    </source>
</evidence>
<evidence type="ECO:0000256" key="4">
    <source>
        <dbReference type="RuleBase" id="RU364035"/>
    </source>
</evidence>
<dbReference type="AlphaFoldDB" id="A0AAD2GDA6"/>
<dbReference type="Pfam" id="PF04097">
    <property type="entry name" value="Nic96"/>
    <property type="match status" value="1"/>
</dbReference>